<gene>
    <name evidence="4" type="primary">sufD</name>
    <name evidence="4" type="ORF">ACFOEX_11570</name>
</gene>
<feature type="domain" description="SUF system FeS cluster assembly SufBD core" evidence="2">
    <location>
        <begin position="182"/>
        <end position="410"/>
    </location>
</feature>
<dbReference type="NCBIfam" id="TIGR01981">
    <property type="entry name" value="sufD"/>
    <property type="match status" value="1"/>
</dbReference>
<dbReference type="PANTHER" id="PTHR43575">
    <property type="entry name" value="PROTEIN ABCI7, CHLOROPLASTIC"/>
    <property type="match status" value="1"/>
</dbReference>
<dbReference type="InterPro" id="IPR045595">
    <property type="entry name" value="SufBD_N"/>
</dbReference>
<feature type="domain" description="SUF system FeS cluster assembly SufBD N-terminal" evidence="3">
    <location>
        <begin position="35"/>
        <end position="167"/>
    </location>
</feature>
<evidence type="ECO:0000313" key="4">
    <source>
        <dbReference type="EMBL" id="MFC3266984.1"/>
    </source>
</evidence>
<sequence>MSADVTRLRTAAETALLERFGAVASALPGDGETSRRRQEAIAAFAATGLPTRRVEEFHYTDLRSLLREAAAPAPRPDVAAAAAALAARRAFPATLAIPTVDFVNGYLAAPLPAVPGVRIVALAEALASGDPLTARIGELELARANPLVALNTAFMAEGVVIHVTKEAGDAAVQLRFVNDADAPFMSAPRVLVAVDDGASLDLVETHAGVNGVAYQVNAVVEILAGDGARVNHTRVNAEGDAAQAFSTLAAKAGAGVNFTTFGLTSGAGLSRHQIFIGCAGEGSELKIGGAAMLRGRQFGDVTLTLDHAVPACVSRELFRTALDDEATGVFQGKIIVRPHAQKTDGRMMSAALLLAENAAMNNKPELEIFADDVQCAHGATCGQLDDDLLFYLMARGLPRREAEALVVEAFLAEPLEFVAREDVRDGLVALVQGWLAQRA</sequence>
<dbReference type="Proteomes" id="UP001595536">
    <property type="component" value="Unassembled WGS sequence"/>
</dbReference>
<dbReference type="RefSeq" id="WP_376830587.1">
    <property type="nucleotide sequence ID" value="NZ_JBHLWR010000006.1"/>
</dbReference>
<dbReference type="InterPro" id="IPR055346">
    <property type="entry name" value="Fe-S_cluster_assembly_SufBD"/>
</dbReference>
<dbReference type="SUPFAM" id="SSF101960">
    <property type="entry name" value="Stabilizer of iron transporter SufD"/>
    <property type="match status" value="1"/>
</dbReference>
<comment type="similarity">
    <text evidence="1">Belongs to the iron-sulfur cluster assembly SufBD family.</text>
</comment>
<dbReference type="Pfam" id="PF01458">
    <property type="entry name" value="SUFBD_core"/>
    <property type="match status" value="1"/>
</dbReference>
<comment type="caution">
    <text evidence="4">The sequence shown here is derived from an EMBL/GenBank/DDBJ whole genome shotgun (WGS) entry which is preliminary data.</text>
</comment>
<proteinExistence type="inferred from homology"/>
<dbReference type="Pfam" id="PF19295">
    <property type="entry name" value="SufBD_N"/>
    <property type="match status" value="1"/>
</dbReference>
<evidence type="ECO:0000259" key="2">
    <source>
        <dbReference type="Pfam" id="PF01458"/>
    </source>
</evidence>
<dbReference type="InterPro" id="IPR037284">
    <property type="entry name" value="SUF_FeS_clus_asmbl_SufBD_sf"/>
</dbReference>
<keyword evidence="5" id="KW-1185">Reference proteome</keyword>
<accession>A0ABV7LHH0</accession>
<dbReference type="EMBL" id="JBHRUV010000069">
    <property type="protein sequence ID" value="MFC3266984.1"/>
    <property type="molecule type" value="Genomic_DNA"/>
</dbReference>
<evidence type="ECO:0000313" key="5">
    <source>
        <dbReference type="Proteomes" id="UP001595536"/>
    </source>
</evidence>
<protein>
    <submittedName>
        <fullName evidence="4">Fe-S cluster assembly protein SufD</fullName>
    </submittedName>
</protein>
<name>A0ABV7LHH0_9HYPH</name>
<evidence type="ECO:0000259" key="3">
    <source>
        <dbReference type="Pfam" id="PF19295"/>
    </source>
</evidence>
<organism evidence="4 5">
    <name type="scientific">Camelimonas abortus</name>
    <dbReference type="NCBI Taxonomy" id="1017184"/>
    <lineage>
        <taxon>Bacteria</taxon>
        <taxon>Pseudomonadati</taxon>
        <taxon>Pseudomonadota</taxon>
        <taxon>Alphaproteobacteria</taxon>
        <taxon>Hyphomicrobiales</taxon>
        <taxon>Chelatococcaceae</taxon>
        <taxon>Camelimonas</taxon>
    </lineage>
</organism>
<dbReference type="InterPro" id="IPR011542">
    <property type="entry name" value="SUF_FeS_clus_asmbl_SufD"/>
</dbReference>
<dbReference type="PANTHER" id="PTHR43575:SF1">
    <property type="entry name" value="PROTEIN ABCI7, CHLOROPLASTIC"/>
    <property type="match status" value="1"/>
</dbReference>
<reference evidence="5" key="1">
    <citation type="journal article" date="2019" name="Int. J. Syst. Evol. Microbiol.">
        <title>The Global Catalogue of Microorganisms (GCM) 10K type strain sequencing project: providing services to taxonomists for standard genome sequencing and annotation.</title>
        <authorList>
            <consortium name="The Broad Institute Genomics Platform"/>
            <consortium name="The Broad Institute Genome Sequencing Center for Infectious Disease"/>
            <person name="Wu L."/>
            <person name="Ma J."/>
        </authorList>
    </citation>
    <scope>NUCLEOTIDE SEQUENCE [LARGE SCALE GENOMIC DNA]</scope>
    <source>
        <strain evidence="5">CCM 7941</strain>
    </source>
</reference>
<dbReference type="InterPro" id="IPR000825">
    <property type="entry name" value="SUF_FeS_clus_asmbl_SufBD_core"/>
</dbReference>
<evidence type="ECO:0000256" key="1">
    <source>
        <dbReference type="ARBA" id="ARBA00043967"/>
    </source>
</evidence>